<proteinExistence type="inferred from homology"/>
<dbReference type="InterPro" id="IPR023393">
    <property type="entry name" value="START-like_dom_sf"/>
</dbReference>
<dbReference type="OrthoDB" id="9803476at2"/>
<dbReference type="EMBL" id="FNDJ01000011">
    <property type="protein sequence ID" value="SDJ56325.1"/>
    <property type="molecule type" value="Genomic_DNA"/>
</dbReference>
<gene>
    <name evidence="3" type="ORF">SAMN05421869_11171</name>
</gene>
<dbReference type="SUPFAM" id="SSF55961">
    <property type="entry name" value="Bet v1-like"/>
    <property type="match status" value="1"/>
</dbReference>
<evidence type="ECO:0000259" key="2">
    <source>
        <dbReference type="Pfam" id="PF08327"/>
    </source>
</evidence>
<dbReference type="RefSeq" id="WP_090935266.1">
    <property type="nucleotide sequence ID" value="NZ_FNDJ01000011.1"/>
</dbReference>
<dbReference type="Gene3D" id="3.30.530.20">
    <property type="match status" value="1"/>
</dbReference>
<organism evidence="3 4">
    <name type="scientific">Nonomuraea jiangxiensis</name>
    <dbReference type="NCBI Taxonomy" id="633440"/>
    <lineage>
        <taxon>Bacteria</taxon>
        <taxon>Bacillati</taxon>
        <taxon>Actinomycetota</taxon>
        <taxon>Actinomycetes</taxon>
        <taxon>Streptosporangiales</taxon>
        <taxon>Streptosporangiaceae</taxon>
        <taxon>Nonomuraea</taxon>
    </lineage>
</organism>
<protein>
    <submittedName>
        <fullName evidence="3">Uncharacterized conserved protein YndB, AHSA1/START domain</fullName>
    </submittedName>
</protein>
<dbReference type="AlphaFoldDB" id="A0A1G8UTB2"/>
<accession>A0A1G8UTB2</accession>
<dbReference type="Pfam" id="PF08327">
    <property type="entry name" value="AHSA1"/>
    <property type="match status" value="1"/>
</dbReference>
<name>A0A1G8UTB2_9ACTN</name>
<dbReference type="InterPro" id="IPR013538">
    <property type="entry name" value="ASHA1/2-like_C"/>
</dbReference>
<evidence type="ECO:0000313" key="3">
    <source>
        <dbReference type="EMBL" id="SDJ56325.1"/>
    </source>
</evidence>
<comment type="similarity">
    <text evidence="1">Belongs to the AHA1 family.</text>
</comment>
<sequence length="155" mass="17590">MEDVRDEQDSVEREIVVAAPVERVWELITKPEHVRVWYAFDGTSIDLRPGGTIEHIWREHGRFLGVVEDVVPPTLFTYWYSNVPDTEPAPGTRTHVSFRLEPTADGHGTVLRVRESGLGELTLSQEERRAYLAATTQGWSGGLTNLREHAERVAR</sequence>
<feature type="domain" description="Activator of Hsp90 ATPase homologue 1/2-like C-terminal" evidence="2">
    <location>
        <begin position="18"/>
        <end position="150"/>
    </location>
</feature>
<dbReference type="Proteomes" id="UP000199202">
    <property type="component" value="Unassembled WGS sequence"/>
</dbReference>
<reference evidence="3 4" key="1">
    <citation type="submission" date="2016-10" db="EMBL/GenBank/DDBJ databases">
        <authorList>
            <person name="de Groot N.N."/>
        </authorList>
    </citation>
    <scope>NUCLEOTIDE SEQUENCE [LARGE SCALE GENOMIC DNA]</scope>
    <source>
        <strain evidence="3 4">CGMCC 4.6533</strain>
    </source>
</reference>
<evidence type="ECO:0000256" key="1">
    <source>
        <dbReference type="ARBA" id="ARBA00006817"/>
    </source>
</evidence>
<evidence type="ECO:0000313" key="4">
    <source>
        <dbReference type="Proteomes" id="UP000199202"/>
    </source>
</evidence>
<keyword evidence="4" id="KW-1185">Reference proteome</keyword>
<dbReference type="STRING" id="633440.SAMN05421869_11171"/>